<dbReference type="Pfam" id="PF25917">
    <property type="entry name" value="BSH_RND"/>
    <property type="match status" value="1"/>
</dbReference>
<dbReference type="InterPro" id="IPR058625">
    <property type="entry name" value="MdtA-like_BSH"/>
</dbReference>
<dbReference type="OrthoDB" id="9800613at2"/>
<dbReference type="RefSeq" id="WP_086745217.1">
    <property type="nucleotide sequence ID" value="NZ_MWPV01000005.1"/>
</dbReference>
<dbReference type="Gene3D" id="1.10.287.470">
    <property type="entry name" value="Helix hairpin bin"/>
    <property type="match status" value="1"/>
</dbReference>
<dbReference type="Pfam" id="PF25876">
    <property type="entry name" value="HH_MFP_RND"/>
    <property type="match status" value="1"/>
</dbReference>
<dbReference type="SUPFAM" id="SSF111369">
    <property type="entry name" value="HlyD-like secretion proteins"/>
    <property type="match status" value="1"/>
</dbReference>
<dbReference type="PROSITE" id="PS51257">
    <property type="entry name" value="PROKAR_LIPOPROTEIN"/>
    <property type="match status" value="1"/>
</dbReference>
<evidence type="ECO:0000256" key="3">
    <source>
        <dbReference type="SAM" id="Coils"/>
    </source>
</evidence>
<gene>
    <name evidence="8" type="ORF">B1199_16500</name>
</gene>
<dbReference type="PANTHER" id="PTHR30158">
    <property type="entry name" value="ACRA/E-RELATED COMPONENT OF DRUG EFFLUX TRANSPORTER"/>
    <property type="match status" value="1"/>
</dbReference>
<accession>A0A244CMX5</accession>
<organism evidence="8 9">
    <name type="scientific">Pseudoalteromonas ulvae</name>
    <dbReference type="NCBI Taxonomy" id="107327"/>
    <lineage>
        <taxon>Bacteria</taxon>
        <taxon>Pseudomonadati</taxon>
        <taxon>Pseudomonadota</taxon>
        <taxon>Gammaproteobacteria</taxon>
        <taxon>Alteromonadales</taxon>
        <taxon>Pseudoalteromonadaceae</taxon>
        <taxon>Pseudoalteromonas</taxon>
    </lineage>
</organism>
<feature type="domain" description="Multidrug resistance protein MdtA-like beta-barrel" evidence="6">
    <location>
        <begin position="211"/>
        <end position="298"/>
    </location>
</feature>
<dbReference type="AlphaFoldDB" id="A0A244CMX5"/>
<reference evidence="8 9" key="1">
    <citation type="submission" date="2017-02" db="EMBL/GenBank/DDBJ databases">
        <title>Pseudoalteromonas ulvae TC14 Genome.</title>
        <authorList>
            <person name="Molmeret M."/>
        </authorList>
    </citation>
    <scope>NUCLEOTIDE SEQUENCE [LARGE SCALE GENOMIC DNA]</scope>
    <source>
        <strain evidence="8">TC14</strain>
    </source>
</reference>
<keyword evidence="9" id="KW-1185">Reference proteome</keyword>
<evidence type="ECO:0000259" key="7">
    <source>
        <dbReference type="Pfam" id="PF25967"/>
    </source>
</evidence>
<dbReference type="Pfam" id="PF25944">
    <property type="entry name" value="Beta-barrel_RND"/>
    <property type="match status" value="1"/>
</dbReference>
<comment type="caution">
    <text evidence="8">The sequence shown here is derived from an EMBL/GenBank/DDBJ whole genome shotgun (WGS) entry which is preliminary data.</text>
</comment>
<dbReference type="GO" id="GO:0030313">
    <property type="term" value="C:cell envelope"/>
    <property type="evidence" value="ECO:0007669"/>
    <property type="project" value="UniProtKB-SubCell"/>
</dbReference>
<evidence type="ECO:0000259" key="4">
    <source>
        <dbReference type="Pfam" id="PF25876"/>
    </source>
</evidence>
<dbReference type="InterPro" id="IPR058627">
    <property type="entry name" value="MdtA-like_C"/>
</dbReference>
<evidence type="ECO:0000313" key="8">
    <source>
        <dbReference type="EMBL" id="OUL56963.1"/>
    </source>
</evidence>
<evidence type="ECO:0000259" key="5">
    <source>
        <dbReference type="Pfam" id="PF25917"/>
    </source>
</evidence>
<feature type="domain" description="Multidrug resistance protein MdtA-like C-terminal permuted SH3" evidence="7">
    <location>
        <begin position="305"/>
        <end position="377"/>
    </location>
</feature>
<evidence type="ECO:0000313" key="9">
    <source>
        <dbReference type="Proteomes" id="UP000194841"/>
    </source>
</evidence>
<dbReference type="InterPro" id="IPR058626">
    <property type="entry name" value="MdtA-like_b-barrel"/>
</dbReference>
<feature type="coiled-coil region" evidence="3">
    <location>
        <begin position="106"/>
        <end position="171"/>
    </location>
</feature>
<evidence type="ECO:0000256" key="2">
    <source>
        <dbReference type="ARBA" id="ARBA00009477"/>
    </source>
</evidence>
<dbReference type="GO" id="GO:0022857">
    <property type="term" value="F:transmembrane transporter activity"/>
    <property type="evidence" value="ECO:0007669"/>
    <property type="project" value="InterPro"/>
</dbReference>
<dbReference type="Gene3D" id="2.40.50.100">
    <property type="match status" value="1"/>
</dbReference>
<comment type="similarity">
    <text evidence="2">Belongs to the membrane fusion protein (MFP) (TC 8.A.1) family.</text>
</comment>
<dbReference type="InterPro" id="IPR058624">
    <property type="entry name" value="MdtA-like_HH"/>
</dbReference>
<comment type="subcellular location">
    <subcellularLocation>
        <location evidence="1">Cell inner membrane</location>
        <topology evidence="1">Lipid-anchor</topology>
    </subcellularLocation>
</comment>
<dbReference type="Gene3D" id="2.40.30.170">
    <property type="match status" value="1"/>
</dbReference>
<protein>
    <submittedName>
        <fullName evidence="8">Efflux transporter periplasmic adaptor subunit</fullName>
    </submittedName>
</protein>
<dbReference type="Proteomes" id="UP000194841">
    <property type="component" value="Unassembled WGS sequence"/>
</dbReference>
<feature type="domain" description="Multidrug resistance protein MdtA-like barrel-sandwich hybrid" evidence="5">
    <location>
        <begin position="66"/>
        <end position="196"/>
    </location>
</feature>
<evidence type="ECO:0000256" key="1">
    <source>
        <dbReference type="ARBA" id="ARBA00004519"/>
    </source>
</evidence>
<dbReference type="GO" id="GO:0046677">
    <property type="term" value="P:response to antibiotic"/>
    <property type="evidence" value="ECO:0007669"/>
    <property type="project" value="TreeGrafter"/>
</dbReference>
<dbReference type="GO" id="GO:0005886">
    <property type="term" value="C:plasma membrane"/>
    <property type="evidence" value="ECO:0007669"/>
    <property type="project" value="TreeGrafter"/>
</dbReference>
<dbReference type="Gene3D" id="2.40.420.20">
    <property type="match status" value="1"/>
</dbReference>
<feature type="domain" description="Multidrug resistance protein MdtA-like alpha-helical hairpin" evidence="4">
    <location>
        <begin position="110"/>
        <end position="175"/>
    </location>
</feature>
<dbReference type="Pfam" id="PF25967">
    <property type="entry name" value="RND-MFP_C"/>
    <property type="match status" value="1"/>
</dbReference>
<sequence>MTRFSSLWPTSLLAVSVLSLLTACSEKQPDAAAHAMPPAMVSVLSVQPTTAEFSIELPATLSGSKEVEVRARVAGILESRNFSEGEKVQKGQSLFTLDLQPFLLDESLNEAQLQAAQARLDQANREVNRLQTLRKERSVSQRDYDNAVSEREIAQAELKSSQTRLKEAQLNLQYARVESPVSGVLGREFVSEGTYVPGPELLLTQITQLDPIRLRFGLSEREQLGMREDVAAGQLILPENGHWTTHIKLQSGRMYPLAGSVNFSDVRINPSTGTSEMQAIMPNPDYQLRPGQFVTVILSGAKRDNAIVVPQRAVLDNGMGKFVYRMLKNDQGHTIASPTPVEIGEWTAQSQTGDSGNFWIIRKGLNAGDQVIVDGMARIFFPGMPVALAADTAAKE</sequence>
<proteinExistence type="inferred from homology"/>
<dbReference type="NCBIfam" id="TIGR01730">
    <property type="entry name" value="RND_mfp"/>
    <property type="match status" value="1"/>
</dbReference>
<dbReference type="EMBL" id="MWPV01000005">
    <property type="protein sequence ID" value="OUL56963.1"/>
    <property type="molecule type" value="Genomic_DNA"/>
</dbReference>
<keyword evidence="3" id="KW-0175">Coiled coil</keyword>
<evidence type="ECO:0000259" key="6">
    <source>
        <dbReference type="Pfam" id="PF25944"/>
    </source>
</evidence>
<dbReference type="InterPro" id="IPR006143">
    <property type="entry name" value="RND_pump_MFP"/>
</dbReference>
<name>A0A244CMX5_PSEDV</name>